<sequence length="429" mass="45793">MDPGGQHDAAAPVQMHQQTPPLPLMPEPKKHAACDECRTRKLKCSGHHPACERCVRENLLPCVYSPQKQMGRPRKRRRGDEGLTDASGQPLSNDNRNGVSPPSGYVSGSSQQQRHGSGESGLDMGFEGMGFSGFQGFAFEDAGANGGENGVSADLFELESNFSLDPLLAGELMGEVGGSGGTAHQQVQHDSSISSQNSPPGQSIAQHPLIAPPGSLSCACLSNIYLTLSSLHTLSSHDFPFILPSLRTAIATANTVLNCPHCPRSYATASQNIHGLISLLMTLIDNVYKLLTTIDAEAQRVDAAGTKKPFVLADASAPAHMHSGSADCPVRFGMELSGTEWRELARKVVKGQIIGNASDAEAGGAEGTVYGTLAAFVRRQNRWHEDPQILELKKNAIGGELPGMQELGNMRLCVQNVEHVTARMKMLDI</sequence>
<dbReference type="GO" id="GO:0005634">
    <property type="term" value="C:nucleus"/>
    <property type="evidence" value="ECO:0007669"/>
    <property type="project" value="UniProtKB-SubCell"/>
</dbReference>
<feature type="region of interest" description="Disordered" evidence="6">
    <location>
        <begin position="67"/>
        <end position="124"/>
    </location>
</feature>
<dbReference type="AlphaFoldDB" id="A0A8H4ISL6"/>
<feature type="compositionally biased region" description="Polar residues" evidence="6">
    <location>
        <begin position="86"/>
        <end position="97"/>
    </location>
</feature>
<dbReference type="Proteomes" id="UP000572817">
    <property type="component" value="Unassembled WGS sequence"/>
</dbReference>
<dbReference type="GO" id="GO:0008270">
    <property type="term" value="F:zinc ion binding"/>
    <property type="evidence" value="ECO:0007669"/>
    <property type="project" value="InterPro"/>
</dbReference>
<feature type="compositionally biased region" description="Low complexity" evidence="6">
    <location>
        <begin position="98"/>
        <end position="115"/>
    </location>
</feature>
<gene>
    <name evidence="8" type="ORF">GTA08_BOTSDO04993</name>
</gene>
<dbReference type="PROSITE" id="PS00463">
    <property type="entry name" value="ZN2_CY6_FUNGAL_1"/>
    <property type="match status" value="1"/>
</dbReference>
<feature type="region of interest" description="Disordered" evidence="6">
    <location>
        <begin position="175"/>
        <end position="203"/>
    </location>
</feature>
<dbReference type="SMART" id="SM00066">
    <property type="entry name" value="GAL4"/>
    <property type="match status" value="1"/>
</dbReference>
<dbReference type="CDD" id="cd00067">
    <property type="entry name" value="GAL4"/>
    <property type="match status" value="1"/>
</dbReference>
<name>A0A8H4ISL6_9PEZI</name>
<evidence type="ECO:0000256" key="5">
    <source>
        <dbReference type="ARBA" id="ARBA00023242"/>
    </source>
</evidence>
<dbReference type="GO" id="GO:0045944">
    <property type="term" value="P:positive regulation of transcription by RNA polymerase II"/>
    <property type="evidence" value="ECO:0007669"/>
    <property type="project" value="TreeGrafter"/>
</dbReference>
<evidence type="ECO:0000313" key="9">
    <source>
        <dbReference type="Proteomes" id="UP000572817"/>
    </source>
</evidence>
<dbReference type="InterPro" id="IPR036864">
    <property type="entry name" value="Zn2-C6_fun-type_DNA-bd_sf"/>
</dbReference>
<dbReference type="GO" id="GO:0043565">
    <property type="term" value="F:sequence-specific DNA binding"/>
    <property type="evidence" value="ECO:0007669"/>
    <property type="project" value="TreeGrafter"/>
</dbReference>
<dbReference type="InterPro" id="IPR001138">
    <property type="entry name" value="Zn2Cys6_DnaBD"/>
</dbReference>
<proteinExistence type="predicted"/>
<evidence type="ECO:0000256" key="6">
    <source>
        <dbReference type="SAM" id="MobiDB-lite"/>
    </source>
</evidence>
<dbReference type="Gene3D" id="4.10.240.10">
    <property type="entry name" value="Zn(2)-C6 fungal-type DNA-binding domain"/>
    <property type="match status" value="1"/>
</dbReference>
<feature type="domain" description="Zn(2)-C6 fungal-type" evidence="7">
    <location>
        <begin position="33"/>
        <end position="64"/>
    </location>
</feature>
<dbReference type="PANTHER" id="PTHR47540">
    <property type="entry name" value="THIAMINE REPRESSIBLE GENES REGULATORY PROTEIN THI5"/>
    <property type="match status" value="1"/>
</dbReference>
<keyword evidence="5" id="KW-0539">Nucleus</keyword>
<evidence type="ECO:0000256" key="3">
    <source>
        <dbReference type="ARBA" id="ARBA00023125"/>
    </source>
</evidence>
<protein>
    <recommendedName>
        <fullName evidence="7">Zn(2)-C6 fungal-type domain-containing protein</fullName>
    </recommendedName>
</protein>
<dbReference type="SUPFAM" id="SSF57701">
    <property type="entry name" value="Zn2/Cys6 DNA-binding domain"/>
    <property type="match status" value="1"/>
</dbReference>
<comment type="subcellular location">
    <subcellularLocation>
        <location evidence="1">Nucleus</location>
    </subcellularLocation>
</comment>
<dbReference type="Pfam" id="PF00172">
    <property type="entry name" value="Zn_clus"/>
    <property type="match status" value="1"/>
</dbReference>
<dbReference type="PANTHER" id="PTHR47540:SF4">
    <property type="entry name" value="TRANSCRIPTION FACTOR RGLT"/>
    <property type="match status" value="1"/>
</dbReference>
<evidence type="ECO:0000256" key="1">
    <source>
        <dbReference type="ARBA" id="ARBA00004123"/>
    </source>
</evidence>
<evidence type="ECO:0000259" key="7">
    <source>
        <dbReference type="PROSITE" id="PS50048"/>
    </source>
</evidence>
<evidence type="ECO:0000256" key="2">
    <source>
        <dbReference type="ARBA" id="ARBA00023015"/>
    </source>
</evidence>
<keyword evidence="4" id="KW-0804">Transcription</keyword>
<feature type="region of interest" description="Disordered" evidence="6">
    <location>
        <begin position="1"/>
        <end position="29"/>
    </location>
</feature>
<keyword evidence="9" id="KW-1185">Reference proteome</keyword>
<dbReference type="GO" id="GO:0000981">
    <property type="term" value="F:DNA-binding transcription factor activity, RNA polymerase II-specific"/>
    <property type="evidence" value="ECO:0007669"/>
    <property type="project" value="InterPro"/>
</dbReference>
<reference evidence="8" key="1">
    <citation type="submission" date="2020-04" db="EMBL/GenBank/DDBJ databases">
        <title>Genome Assembly and Annotation of Botryosphaeria dothidea sdau 11-99, a Latent Pathogen of Apple Fruit Ring Rot in China.</title>
        <authorList>
            <person name="Yu C."/>
            <person name="Diao Y."/>
            <person name="Lu Q."/>
            <person name="Zhao J."/>
            <person name="Cui S."/>
            <person name="Peng C."/>
            <person name="He B."/>
            <person name="Liu H."/>
        </authorList>
    </citation>
    <scope>NUCLEOTIDE SEQUENCE [LARGE SCALE GENOMIC DNA]</scope>
    <source>
        <strain evidence="8">Sdau11-99</strain>
    </source>
</reference>
<comment type="caution">
    <text evidence="8">The sequence shown here is derived from an EMBL/GenBank/DDBJ whole genome shotgun (WGS) entry which is preliminary data.</text>
</comment>
<dbReference type="InterPro" id="IPR051711">
    <property type="entry name" value="Stress_Response_Reg"/>
</dbReference>
<evidence type="ECO:0000256" key="4">
    <source>
        <dbReference type="ARBA" id="ARBA00023163"/>
    </source>
</evidence>
<dbReference type="PROSITE" id="PS50048">
    <property type="entry name" value="ZN2_CY6_FUNGAL_2"/>
    <property type="match status" value="1"/>
</dbReference>
<dbReference type="EMBL" id="WWBZ02000033">
    <property type="protein sequence ID" value="KAF4306451.1"/>
    <property type="molecule type" value="Genomic_DNA"/>
</dbReference>
<evidence type="ECO:0000313" key="8">
    <source>
        <dbReference type="EMBL" id="KAF4306451.1"/>
    </source>
</evidence>
<accession>A0A8H4ISL6</accession>
<organism evidence="8 9">
    <name type="scientific">Botryosphaeria dothidea</name>
    <dbReference type="NCBI Taxonomy" id="55169"/>
    <lineage>
        <taxon>Eukaryota</taxon>
        <taxon>Fungi</taxon>
        <taxon>Dikarya</taxon>
        <taxon>Ascomycota</taxon>
        <taxon>Pezizomycotina</taxon>
        <taxon>Dothideomycetes</taxon>
        <taxon>Dothideomycetes incertae sedis</taxon>
        <taxon>Botryosphaeriales</taxon>
        <taxon>Botryosphaeriaceae</taxon>
        <taxon>Botryosphaeria</taxon>
    </lineage>
</organism>
<dbReference type="OrthoDB" id="4356994at2759"/>
<keyword evidence="3" id="KW-0238">DNA-binding</keyword>
<feature type="compositionally biased region" description="Polar residues" evidence="6">
    <location>
        <begin position="182"/>
        <end position="203"/>
    </location>
</feature>
<keyword evidence="2" id="KW-0805">Transcription regulation</keyword>